<accession>A0A1Q3BZE6</accession>
<feature type="region of interest" description="Disordered" evidence="6">
    <location>
        <begin position="165"/>
        <end position="199"/>
    </location>
</feature>
<comment type="caution">
    <text evidence="9">The sequence shown here is derived from an EMBL/GenBank/DDBJ whole genome shotgun (WGS) entry which is preliminary data.</text>
</comment>
<keyword evidence="4" id="KW-0804">Transcription</keyword>
<dbReference type="InterPro" id="IPR036093">
    <property type="entry name" value="NAC_dom_sf"/>
</dbReference>
<protein>
    <submittedName>
        <fullName evidence="9">NAM domain-containing protein</fullName>
    </submittedName>
</protein>
<evidence type="ECO:0000256" key="3">
    <source>
        <dbReference type="ARBA" id="ARBA00023125"/>
    </source>
</evidence>
<dbReference type="Gene3D" id="2.170.150.80">
    <property type="entry name" value="NAC domain"/>
    <property type="match status" value="1"/>
</dbReference>
<dbReference type="FunFam" id="2.170.150.80:FF:000002">
    <property type="entry name" value="Nac domain-containing protein 86"/>
    <property type="match status" value="1"/>
</dbReference>
<dbReference type="PANTHER" id="PTHR31744">
    <property type="entry name" value="PROTEIN CUP-SHAPED COTYLEDON 2-RELATED"/>
    <property type="match status" value="1"/>
</dbReference>
<feature type="transmembrane region" description="Helical" evidence="7">
    <location>
        <begin position="568"/>
        <end position="588"/>
    </location>
</feature>
<evidence type="ECO:0000256" key="4">
    <source>
        <dbReference type="ARBA" id="ARBA00023163"/>
    </source>
</evidence>
<sequence length="597" mass="66733">MVVVSLNSLPLGFRFRPTDEELVDFYLRTKINGNDRDVNVIREIDVCKWEPWDLPHLSVIKSRDSEWFFFCPRDRKYPNGSRLNRATAAGYWKATGKDRKIKSGSTLIGMKKTLVFYTGRAPKGKRTNWIMHEYRPTLDELDGTKPGQSAFVLCRLFKKQDESIPDSHCDEAEQVVSSPTTPKSSPGDTHSELASAEVYPESERQAVKYPTVVESCAADLSDTMASDDAAAAFTLNTCITYDADDQLAQVINTEVDPQLEDDLNLIFYDDPALEPCKLFSPLHSQMQAELGSSYMSYPVPNIFTNNYHGVRFPHGTNELDSHISDFLDSVLNNSDKYSYDEVGSQRFSTIESDTLNNDDFVKDSGSCTDSDAEVAQSLQLEPELELPTSVCWDNIDKKAPLQMETATQDCRTLTSASNAEEQCGDLASTDQFYTWLKDYEELSEHKNAIGSVDIVGSGIRTRTHLPKNQPHTEKIQAQGDAPRRIRLQCKLQVPISAKEVKASEKKNGSDGAANAADEAHKLSLLESNENSRPFQVMTITRSLRSKSNNFIEKRVPPKAPAACHMFCSFSVVCRVAAVTVLFAVFIGAQRFLNFKVV</sequence>
<evidence type="ECO:0000313" key="10">
    <source>
        <dbReference type="Proteomes" id="UP000187406"/>
    </source>
</evidence>
<organism evidence="9 10">
    <name type="scientific">Cephalotus follicularis</name>
    <name type="common">Albany pitcher plant</name>
    <dbReference type="NCBI Taxonomy" id="3775"/>
    <lineage>
        <taxon>Eukaryota</taxon>
        <taxon>Viridiplantae</taxon>
        <taxon>Streptophyta</taxon>
        <taxon>Embryophyta</taxon>
        <taxon>Tracheophyta</taxon>
        <taxon>Spermatophyta</taxon>
        <taxon>Magnoliopsida</taxon>
        <taxon>eudicotyledons</taxon>
        <taxon>Gunneridae</taxon>
        <taxon>Pentapetalae</taxon>
        <taxon>rosids</taxon>
        <taxon>fabids</taxon>
        <taxon>Oxalidales</taxon>
        <taxon>Cephalotaceae</taxon>
        <taxon>Cephalotus</taxon>
    </lineage>
</organism>
<comment type="subcellular location">
    <subcellularLocation>
        <location evidence="1">Nucleus</location>
    </subcellularLocation>
</comment>
<reference evidence="10" key="1">
    <citation type="submission" date="2016-04" db="EMBL/GenBank/DDBJ databases">
        <title>Cephalotus genome sequencing.</title>
        <authorList>
            <person name="Fukushima K."/>
            <person name="Hasebe M."/>
            <person name="Fang X."/>
        </authorList>
    </citation>
    <scope>NUCLEOTIDE SEQUENCE [LARGE SCALE GENOMIC DNA]</scope>
    <source>
        <strain evidence="10">cv. St1</strain>
    </source>
</reference>
<dbReference type="EMBL" id="BDDD01001092">
    <property type="protein sequence ID" value="GAV73272.1"/>
    <property type="molecule type" value="Genomic_DNA"/>
</dbReference>
<evidence type="ECO:0000256" key="2">
    <source>
        <dbReference type="ARBA" id="ARBA00023015"/>
    </source>
</evidence>
<dbReference type="InParanoid" id="A0A1Q3BZE6"/>
<evidence type="ECO:0000256" key="6">
    <source>
        <dbReference type="SAM" id="MobiDB-lite"/>
    </source>
</evidence>
<keyword evidence="3" id="KW-0238">DNA-binding</keyword>
<keyword evidence="7" id="KW-1133">Transmembrane helix</keyword>
<dbReference type="GO" id="GO:0003677">
    <property type="term" value="F:DNA binding"/>
    <property type="evidence" value="ECO:0007669"/>
    <property type="project" value="UniProtKB-KW"/>
</dbReference>
<feature type="compositionally biased region" description="Low complexity" evidence="6">
    <location>
        <begin position="177"/>
        <end position="186"/>
    </location>
</feature>
<gene>
    <name evidence="9" type="ORF">CFOL_v3_16758</name>
</gene>
<keyword evidence="7" id="KW-0472">Membrane</keyword>
<keyword evidence="2" id="KW-0805">Transcription regulation</keyword>
<keyword evidence="5" id="KW-0539">Nucleus</keyword>
<evidence type="ECO:0000259" key="8">
    <source>
        <dbReference type="PROSITE" id="PS51005"/>
    </source>
</evidence>
<evidence type="ECO:0000256" key="7">
    <source>
        <dbReference type="SAM" id="Phobius"/>
    </source>
</evidence>
<dbReference type="Proteomes" id="UP000187406">
    <property type="component" value="Unassembled WGS sequence"/>
</dbReference>
<dbReference type="GO" id="GO:0006355">
    <property type="term" value="P:regulation of DNA-templated transcription"/>
    <property type="evidence" value="ECO:0007669"/>
    <property type="project" value="InterPro"/>
</dbReference>
<keyword evidence="7" id="KW-0812">Transmembrane</keyword>
<dbReference type="OrthoDB" id="737278at2759"/>
<evidence type="ECO:0000256" key="5">
    <source>
        <dbReference type="ARBA" id="ARBA00023242"/>
    </source>
</evidence>
<dbReference type="GO" id="GO:0005634">
    <property type="term" value="C:nucleus"/>
    <property type="evidence" value="ECO:0007669"/>
    <property type="project" value="UniProtKB-SubCell"/>
</dbReference>
<dbReference type="InterPro" id="IPR003441">
    <property type="entry name" value="NAC-dom"/>
</dbReference>
<dbReference type="PROSITE" id="PS51005">
    <property type="entry name" value="NAC"/>
    <property type="match status" value="1"/>
</dbReference>
<evidence type="ECO:0000256" key="1">
    <source>
        <dbReference type="ARBA" id="ARBA00004123"/>
    </source>
</evidence>
<proteinExistence type="predicted"/>
<dbReference type="STRING" id="3775.A0A1Q3BZE6"/>
<dbReference type="AlphaFoldDB" id="A0A1Q3BZE6"/>
<dbReference type="SUPFAM" id="SSF101941">
    <property type="entry name" value="NAC domain"/>
    <property type="match status" value="1"/>
</dbReference>
<keyword evidence="10" id="KW-1185">Reference proteome</keyword>
<dbReference type="PANTHER" id="PTHR31744:SF210">
    <property type="entry name" value="NAC DOMAIN-CONTAINING PROTEIN 86-LIKE"/>
    <property type="match status" value="1"/>
</dbReference>
<dbReference type="Pfam" id="PF02365">
    <property type="entry name" value="NAM"/>
    <property type="match status" value="1"/>
</dbReference>
<name>A0A1Q3BZE6_CEPFO</name>
<feature type="domain" description="NAC" evidence="8">
    <location>
        <begin position="9"/>
        <end position="159"/>
    </location>
</feature>
<evidence type="ECO:0000313" key="9">
    <source>
        <dbReference type="EMBL" id="GAV73272.1"/>
    </source>
</evidence>